<dbReference type="EMBL" id="JACBKZ010000014">
    <property type="protein sequence ID" value="KAF5931875.1"/>
    <property type="molecule type" value="Genomic_DNA"/>
</dbReference>
<dbReference type="Proteomes" id="UP000593564">
    <property type="component" value="Unassembled WGS sequence"/>
</dbReference>
<sequence length="91" mass="10130">MFAMESAKGRAYEKGFHEGRKVGIEKTKEKLAEEVCRCENRGFRHGWIKASQAAEALRASGIDSASPLYHSKHFPFSAIEVEKSEDEGDAV</sequence>
<protein>
    <submittedName>
        <fullName evidence="1">Uncharacterized protein</fullName>
    </submittedName>
</protein>
<evidence type="ECO:0000313" key="2">
    <source>
        <dbReference type="Proteomes" id="UP000593564"/>
    </source>
</evidence>
<organism evidence="1 2">
    <name type="scientific">Camellia sinensis</name>
    <name type="common">Tea plant</name>
    <name type="synonym">Thea sinensis</name>
    <dbReference type="NCBI Taxonomy" id="4442"/>
    <lineage>
        <taxon>Eukaryota</taxon>
        <taxon>Viridiplantae</taxon>
        <taxon>Streptophyta</taxon>
        <taxon>Embryophyta</taxon>
        <taxon>Tracheophyta</taxon>
        <taxon>Spermatophyta</taxon>
        <taxon>Magnoliopsida</taxon>
        <taxon>eudicotyledons</taxon>
        <taxon>Gunneridae</taxon>
        <taxon>Pentapetalae</taxon>
        <taxon>asterids</taxon>
        <taxon>Ericales</taxon>
        <taxon>Theaceae</taxon>
        <taxon>Camellia</taxon>
    </lineage>
</organism>
<reference evidence="2" key="1">
    <citation type="journal article" date="2020" name="Nat. Commun.">
        <title>Genome assembly of wild tea tree DASZ reveals pedigree and selection history of tea varieties.</title>
        <authorList>
            <person name="Zhang W."/>
            <person name="Zhang Y."/>
            <person name="Qiu H."/>
            <person name="Guo Y."/>
            <person name="Wan H."/>
            <person name="Zhang X."/>
            <person name="Scossa F."/>
            <person name="Alseekh S."/>
            <person name="Zhang Q."/>
            <person name="Wang P."/>
            <person name="Xu L."/>
            <person name="Schmidt M.H."/>
            <person name="Jia X."/>
            <person name="Li D."/>
            <person name="Zhu A."/>
            <person name="Guo F."/>
            <person name="Chen W."/>
            <person name="Ni D."/>
            <person name="Usadel B."/>
            <person name="Fernie A.R."/>
            <person name="Wen W."/>
        </authorList>
    </citation>
    <scope>NUCLEOTIDE SEQUENCE [LARGE SCALE GENOMIC DNA]</scope>
    <source>
        <strain evidence="2">cv. G240</strain>
    </source>
</reference>
<evidence type="ECO:0000313" key="1">
    <source>
        <dbReference type="EMBL" id="KAF5931875.1"/>
    </source>
</evidence>
<name>A0A7J7FU42_CAMSI</name>
<keyword evidence="2" id="KW-1185">Reference proteome</keyword>
<comment type="caution">
    <text evidence="1">The sequence shown here is derived from an EMBL/GenBank/DDBJ whole genome shotgun (WGS) entry which is preliminary data.</text>
</comment>
<proteinExistence type="predicted"/>
<accession>A0A7J7FU42</accession>
<gene>
    <name evidence="1" type="ORF">HYC85_028046</name>
</gene>
<reference evidence="1 2" key="2">
    <citation type="submission" date="2020-07" db="EMBL/GenBank/DDBJ databases">
        <title>Genome assembly of wild tea tree DASZ reveals pedigree and selection history of tea varieties.</title>
        <authorList>
            <person name="Zhang W."/>
        </authorList>
    </citation>
    <scope>NUCLEOTIDE SEQUENCE [LARGE SCALE GENOMIC DNA]</scope>
    <source>
        <strain evidence="2">cv. G240</strain>
        <tissue evidence="1">Leaf</tissue>
    </source>
</reference>
<dbReference type="AlphaFoldDB" id="A0A7J7FU42"/>